<name>A0A5N6TJ42_ASPAV</name>
<evidence type="ECO:0000313" key="1">
    <source>
        <dbReference type="EMBL" id="KAE8146109.1"/>
    </source>
</evidence>
<gene>
    <name evidence="1" type="ORF">BDV25DRAFT_133209</name>
</gene>
<accession>A0A5N6TJ42</accession>
<reference evidence="1 2" key="1">
    <citation type="submission" date="2019-04" db="EMBL/GenBank/DDBJ databases">
        <title>Friends and foes A comparative genomics study of 23 Aspergillus species from section Flavi.</title>
        <authorList>
            <consortium name="DOE Joint Genome Institute"/>
            <person name="Kjaerbolling I."/>
            <person name="Vesth T."/>
            <person name="Frisvad J.C."/>
            <person name="Nybo J.L."/>
            <person name="Theobald S."/>
            <person name="Kildgaard S."/>
            <person name="Isbrandt T."/>
            <person name="Kuo A."/>
            <person name="Sato A."/>
            <person name="Lyhne E.K."/>
            <person name="Kogle M.E."/>
            <person name="Wiebenga A."/>
            <person name="Kun R.S."/>
            <person name="Lubbers R.J."/>
            <person name="Makela M.R."/>
            <person name="Barry K."/>
            <person name="Chovatia M."/>
            <person name="Clum A."/>
            <person name="Daum C."/>
            <person name="Haridas S."/>
            <person name="He G."/>
            <person name="LaButti K."/>
            <person name="Lipzen A."/>
            <person name="Mondo S."/>
            <person name="Riley R."/>
            <person name="Salamov A."/>
            <person name="Simmons B.A."/>
            <person name="Magnuson J.K."/>
            <person name="Henrissat B."/>
            <person name="Mortensen U.H."/>
            <person name="Larsen T.O."/>
            <person name="Devries R.P."/>
            <person name="Grigoriev I.V."/>
            <person name="Machida M."/>
            <person name="Baker S.E."/>
            <person name="Andersen M.R."/>
        </authorList>
    </citation>
    <scope>NUCLEOTIDE SEQUENCE [LARGE SCALE GENOMIC DNA]</scope>
    <source>
        <strain evidence="1 2">IBT 18842</strain>
    </source>
</reference>
<dbReference type="Gene3D" id="3.60.15.10">
    <property type="entry name" value="Ribonuclease Z/Hydroxyacylglutathione hydrolase-like"/>
    <property type="match status" value="1"/>
</dbReference>
<dbReference type="OrthoDB" id="536211at2759"/>
<dbReference type="GO" id="GO:0016787">
    <property type="term" value="F:hydrolase activity"/>
    <property type="evidence" value="ECO:0007669"/>
    <property type="project" value="UniProtKB-KW"/>
</dbReference>
<organism evidence="1 2">
    <name type="scientific">Aspergillus avenaceus</name>
    <dbReference type="NCBI Taxonomy" id="36643"/>
    <lineage>
        <taxon>Eukaryota</taxon>
        <taxon>Fungi</taxon>
        <taxon>Dikarya</taxon>
        <taxon>Ascomycota</taxon>
        <taxon>Pezizomycotina</taxon>
        <taxon>Eurotiomycetes</taxon>
        <taxon>Eurotiomycetidae</taxon>
        <taxon>Eurotiales</taxon>
        <taxon>Aspergillaceae</taxon>
        <taxon>Aspergillus</taxon>
        <taxon>Aspergillus subgen. Circumdati</taxon>
    </lineage>
</organism>
<dbReference type="Proteomes" id="UP000325780">
    <property type="component" value="Unassembled WGS sequence"/>
</dbReference>
<keyword evidence="2" id="KW-1185">Reference proteome</keyword>
<dbReference type="EMBL" id="ML742286">
    <property type="protein sequence ID" value="KAE8146109.1"/>
    <property type="molecule type" value="Genomic_DNA"/>
</dbReference>
<sequence>MSTQAPLRADLFNAPAIPTNATLPNGTVGLWQPTVVTLISGQNEAVLVDTLYTPEQGYLTQRFPGASVVSTTSSISHMATPEFQASWNDLFPVQITTESFQILAKPLQDNKFTLDGHTTFLHVPSLGMIVAGYIVYNDVHMWMTESPAQSQRDAWIRSLGVLESYKPAVVVASHHRPGAVDGPWNVRASMEYIGTFSRLVRESSSAKELYDKVLLAYPRRIGTLVLWTGCKAVFPDDVGV</sequence>
<dbReference type="AlphaFoldDB" id="A0A5N6TJ42"/>
<evidence type="ECO:0000313" key="2">
    <source>
        <dbReference type="Proteomes" id="UP000325780"/>
    </source>
</evidence>
<proteinExistence type="predicted"/>
<dbReference type="SUPFAM" id="SSF56281">
    <property type="entry name" value="Metallo-hydrolase/oxidoreductase"/>
    <property type="match status" value="1"/>
</dbReference>
<dbReference type="InterPro" id="IPR036866">
    <property type="entry name" value="RibonucZ/Hydroxyglut_hydro"/>
</dbReference>
<keyword evidence="1" id="KW-0378">Hydrolase</keyword>
<protein>
    <submittedName>
        <fullName evidence="1">Metallo-hydrolase/oxidoreductase</fullName>
    </submittedName>
</protein>